<feature type="region of interest" description="Disordered" evidence="2">
    <location>
        <begin position="876"/>
        <end position="897"/>
    </location>
</feature>
<dbReference type="AlphaFoldDB" id="Q23QF3"/>
<feature type="region of interest" description="Disordered" evidence="2">
    <location>
        <begin position="728"/>
        <end position="754"/>
    </location>
</feature>
<reference evidence="4" key="1">
    <citation type="journal article" date="2006" name="PLoS Biol.">
        <title>Macronuclear genome sequence of the ciliate Tetrahymena thermophila, a model eukaryote.</title>
        <authorList>
            <person name="Eisen J.A."/>
            <person name="Coyne R.S."/>
            <person name="Wu M."/>
            <person name="Wu D."/>
            <person name="Thiagarajan M."/>
            <person name="Wortman J.R."/>
            <person name="Badger J.H."/>
            <person name="Ren Q."/>
            <person name="Amedeo P."/>
            <person name="Jones K.M."/>
            <person name="Tallon L.J."/>
            <person name="Delcher A.L."/>
            <person name="Salzberg S.L."/>
            <person name="Silva J.C."/>
            <person name="Haas B.J."/>
            <person name="Majoros W.H."/>
            <person name="Farzad M."/>
            <person name="Carlton J.M."/>
            <person name="Smith R.K. Jr."/>
            <person name="Garg J."/>
            <person name="Pearlman R.E."/>
            <person name="Karrer K.M."/>
            <person name="Sun L."/>
            <person name="Manning G."/>
            <person name="Elde N.C."/>
            <person name="Turkewitz A.P."/>
            <person name="Asai D.J."/>
            <person name="Wilkes D.E."/>
            <person name="Wang Y."/>
            <person name="Cai H."/>
            <person name="Collins K."/>
            <person name="Stewart B.A."/>
            <person name="Lee S.R."/>
            <person name="Wilamowska K."/>
            <person name="Weinberg Z."/>
            <person name="Ruzzo W.L."/>
            <person name="Wloga D."/>
            <person name="Gaertig J."/>
            <person name="Frankel J."/>
            <person name="Tsao C.-C."/>
            <person name="Gorovsky M.A."/>
            <person name="Keeling P.J."/>
            <person name="Waller R.F."/>
            <person name="Patron N.J."/>
            <person name="Cherry J.M."/>
            <person name="Stover N.A."/>
            <person name="Krieger C.J."/>
            <person name="del Toro C."/>
            <person name="Ryder H.F."/>
            <person name="Williamson S.C."/>
            <person name="Barbeau R.A."/>
            <person name="Hamilton E.P."/>
            <person name="Orias E."/>
        </authorList>
    </citation>
    <scope>NUCLEOTIDE SEQUENCE [LARGE SCALE GENOMIC DNA]</scope>
    <source>
        <strain evidence="4">SB210</strain>
    </source>
</reference>
<feature type="region of interest" description="Disordered" evidence="2">
    <location>
        <begin position="796"/>
        <end position="824"/>
    </location>
</feature>
<dbReference type="HOGENOM" id="CLU_267120_0_0_1"/>
<organism evidence="3 4">
    <name type="scientific">Tetrahymena thermophila (strain SB210)</name>
    <dbReference type="NCBI Taxonomy" id="312017"/>
    <lineage>
        <taxon>Eukaryota</taxon>
        <taxon>Sar</taxon>
        <taxon>Alveolata</taxon>
        <taxon>Ciliophora</taxon>
        <taxon>Intramacronucleata</taxon>
        <taxon>Oligohymenophorea</taxon>
        <taxon>Hymenostomatida</taxon>
        <taxon>Tetrahymenina</taxon>
        <taxon>Tetrahymenidae</taxon>
        <taxon>Tetrahymena</taxon>
    </lineage>
</organism>
<feature type="region of interest" description="Disordered" evidence="2">
    <location>
        <begin position="589"/>
        <end position="697"/>
    </location>
</feature>
<feature type="compositionally biased region" description="Basic and acidic residues" evidence="2">
    <location>
        <begin position="611"/>
        <end position="625"/>
    </location>
</feature>
<name>Q23QF3_TETTS</name>
<protein>
    <submittedName>
        <fullName evidence="3">Uncharacterized protein</fullName>
    </submittedName>
</protein>
<feature type="compositionally biased region" description="Low complexity" evidence="2">
    <location>
        <begin position="798"/>
        <end position="824"/>
    </location>
</feature>
<dbReference type="InParanoid" id="Q23QF3"/>
<dbReference type="GeneID" id="7842314"/>
<dbReference type="Proteomes" id="UP000009168">
    <property type="component" value="Unassembled WGS sequence"/>
</dbReference>
<evidence type="ECO:0000256" key="2">
    <source>
        <dbReference type="SAM" id="MobiDB-lite"/>
    </source>
</evidence>
<gene>
    <name evidence="3" type="ORF">TTHERM_00257250</name>
</gene>
<feature type="compositionally biased region" description="Polar residues" evidence="2">
    <location>
        <begin position="628"/>
        <end position="648"/>
    </location>
</feature>
<keyword evidence="4" id="KW-1185">Reference proteome</keyword>
<feature type="region of interest" description="Disordered" evidence="2">
    <location>
        <begin position="170"/>
        <end position="189"/>
    </location>
</feature>
<dbReference type="RefSeq" id="XP_001019180.2">
    <property type="nucleotide sequence ID" value="XM_001019180.2"/>
</dbReference>
<feature type="region of interest" description="Disordered" evidence="2">
    <location>
        <begin position="549"/>
        <end position="568"/>
    </location>
</feature>
<feature type="region of interest" description="Disordered" evidence="2">
    <location>
        <begin position="1"/>
        <end position="23"/>
    </location>
</feature>
<evidence type="ECO:0000313" key="3">
    <source>
        <dbReference type="EMBL" id="EAR98935.2"/>
    </source>
</evidence>
<dbReference type="EMBL" id="GG662647">
    <property type="protein sequence ID" value="EAR98935.2"/>
    <property type="molecule type" value="Genomic_DNA"/>
</dbReference>
<feature type="compositionally biased region" description="Basic and acidic residues" evidence="2">
    <location>
        <begin position="728"/>
        <end position="738"/>
    </location>
</feature>
<accession>Q23QF3</accession>
<evidence type="ECO:0000313" key="4">
    <source>
        <dbReference type="Proteomes" id="UP000009168"/>
    </source>
</evidence>
<sequence>MKSQEYSLFPQPRTQPQSSYQQENLFSPQQNWRVTTTNKTPAVQVQTQPAFLPIVPSSVRVSQLPVNYVLTPQPIIPVRSNPQIPQQKIIYHSPQQLSQQGYQEIQQQQSQNKEIKQIQEKVQEQAQQQLQQQQPNPIHSYRQQLIQEQVRSEQRNEKQKEIEKKIHEEILSQSKRVHPSQRVQQTQSPFKQTKTLLQSINIHHNERDLHIQKQNQNQIYEQHNQQYNQQPSNLLISRSYVQLPQQPTAVQCVSPLVNSQIRAIQSPVVPITGQLLTSQVRVLQPLNPPIAIATSTATTRLIPTKTSKLIINQIGASPVTSVSSVLTPQSQLFSQQVIRQSPVTYGVPLVLSQQQQSQNIVKVSQIIQSPKNQISQVNEFAINSGFRSFQTDRDNFQRNPDFIKSIDGGFGTERVTKANKTETDLNTHQQQVRQIIQQSKFLLQNDILPKNEELNQQYQGLKQYEKLSLQNRQDQDKFFQDFEMRRMQFNKKLQQCSQPSNAELNEFEDQKNIQSNLYMIHQQRVQFAPAQEISHIAVSQNISLQNNRSQQQNLQKAQQVPKNLNLPTESQTLKQPILTEYEQSLIIQQQSTSNFPNSSRNQIEKTASTSELRDKNYQGQTKEETSEQYETTQGLDLNNIQTPSNNQLKESEKKQQNNSSDNNYRQDEELEDNQNYQQPEPSISNQINQQDISRSSTVHQAIEKDVVYSQQHQEFKQKFLKSKDQFYQEKSQLSDRSKQIQQSQTQESENKDLKLVQQQQQLSSVVQANQQLKDQITNNNLSQQSNRYQLIDEDEDQQNTAGINQQQLQQQQQEQNNNSNQQNQALGQQQQQLIQQQNIQQIQQQYLLSRGQANEQLLNQINNNDEEYQLGDLASHQAHVQAQQDQQKHQQNQEEQQQQINLNNDQQQYLQNRGQINDLFLHSLENKYQKQFNQEEEFEDENYQNHQEEEQDEEYEQNHQEDNYQDLIDQDENNQYEHQILPRENFESEEEYQRYLQEQQEYFNIINQQHQILTPGHFDNEEDYNQYISQIQKIQQIQQQNLNLQLMQQQYLVQRGDANEELMQQFYQNQQYQQGAASNNHNQQGQEDLINFDDYQNQENIQQQNQNIQDMDQEFENEHNQQINTKIHNQQFQQQILNQQINQQGNHQFIQQQMMSQNQQVNSPQHYDDEERLVMLREQQLLQEKKKREEERQQKIQQIEQDELLRLSSHSLGNKKNSLNPDLI</sequence>
<feature type="compositionally biased region" description="Polar residues" evidence="2">
    <location>
        <begin position="556"/>
        <end position="568"/>
    </location>
</feature>
<feature type="compositionally biased region" description="Polar residues" evidence="2">
    <location>
        <begin position="589"/>
        <end position="610"/>
    </location>
</feature>
<evidence type="ECO:0000256" key="1">
    <source>
        <dbReference type="SAM" id="Coils"/>
    </source>
</evidence>
<keyword evidence="1" id="KW-0175">Coiled coil</keyword>
<dbReference type="KEGG" id="tet:TTHERM_00257250"/>
<feature type="region of interest" description="Disordered" evidence="2">
    <location>
        <begin position="934"/>
        <end position="959"/>
    </location>
</feature>
<feature type="coiled-coil region" evidence="1">
    <location>
        <begin position="105"/>
        <end position="132"/>
    </location>
</feature>
<proteinExistence type="predicted"/>
<feature type="compositionally biased region" description="Polar residues" evidence="2">
    <location>
        <begin position="673"/>
        <end position="697"/>
    </location>
</feature>